<keyword evidence="8" id="KW-0732">Signal</keyword>
<dbReference type="SUPFAM" id="SSF48726">
    <property type="entry name" value="Immunoglobulin"/>
    <property type="match status" value="4"/>
</dbReference>
<keyword evidence="7" id="KW-1133">Transmembrane helix</keyword>
<dbReference type="InterPro" id="IPR013162">
    <property type="entry name" value="CD80_C2-set"/>
</dbReference>
<dbReference type="SMART" id="SM00408">
    <property type="entry name" value="IGc2"/>
    <property type="match status" value="3"/>
</dbReference>
<dbReference type="PROSITE" id="PS50835">
    <property type="entry name" value="IG_LIKE"/>
    <property type="match status" value="4"/>
</dbReference>
<dbReference type="AlphaFoldDB" id="A0A7R9E3I9"/>
<gene>
    <name evidence="10" type="ORF">TMSB3V08_LOCUS2412</name>
</gene>
<keyword evidence="2 7" id="KW-0472">Membrane</keyword>
<organism evidence="10">
    <name type="scientific">Timema monikensis</name>
    <dbReference type="NCBI Taxonomy" id="170555"/>
    <lineage>
        <taxon>Eukaryota</taxon>
        <taxon>Metazoa</taxon>
        <taxon>Ecdysozoa</taxon>
        <taxon>Arthropoda</taxon>
        <taxon>Hexapoda</taxon>
        <taxon>Insecta</taxon>
        <taxon>Pterygota</taxon>
        <taxon>Neoptera</taxon>
        <taxon>Polyneoptera</taxon>
        <taxon>Phasmatodea</taxon>
        <taxon>Timematodea</taxon>
        <taxon>Timematoidea</taxon>
        <taxon>Timematidae</taxon>
        <taxon>Timema</taxon>
    </lineage>
</organism>
<dbReference type="InterPro" id="IPR007110">
    <property type="entry name" value="Ig-like_dom"/>
</dbReference>
<dbReference type="InterPro" id="IPR003598">
    <property type="entry name" value="Ig_sub2"/>
</dbReference>
<feature type="region of interest" description="Disordered" evidence="6">
    <location>
        <begin position="1048"/>
        <end position="1071"/>
    </location>
</feature>
<dbReference type="PANTHER" id="PTHR11640">
    <property type="entry name" value="NEPHRIN"/>
    <property type="match status" value="1"/>
</dbReference>
<protein>
    <recommendedName>
        <fullName evidence="9">Ig-like domain-containing protein</fullName>
    </recommendedName>
</protein>
<keyword evidence="5" id="KW-0393">Immunoglobulin domain</keyword>
<evidence type="ECO:0000256" key="7">
    <source>
        <dbReference type="SAM" id="Phobius"/>
    </source>
</evidence>
<reference evidence="10" key="1">
    <citation type="submission" date="2020-11" db="EMBL/GenBank/DDBJ databases">
        <authorList>
            <person name="Tran Van P."/>
        </authorList>
    </citation>
    <scope>NUCLEOTIDE SEQUENCE</scope>
</reference>
<sequence>MEPRLRALLLLALLVTRVSAGEQRFAMEPQDQTAIVGSRVTLPCRVINKTGVLQWTKDDFGLGTHRNLSGFDRYSMIGSDEEAIHGKGRNQPQTTSSHLSPVRVLAIMSSREENYVVFMMSGAALVMAISCKKRKRWCLTDLYKKTYWYGAYDGLEKPTGGGSPRAVHKQFVRRSKSRPNHENLQFANGSVRRYGVLVFSYILLTPSTFINLSSLLEATTTYLDPSRSIVFPPSVTGAVFRSADLVSRVLRLDRTIRPFKTNHCYRSLLSSLVRGAVLSKSDAVTVSPEGRDVMEGGGGVEGDYSLDIYPVMLDDDARFQCQVGPGLLGEPGIRSKFATLTILVPPEPPRIIQGDFLVTTEDREIELECVSLAGKPAAESSALDHVATGAGNTREVGDVSVSNNDLSDSDGLTALLGHARMCDVSPRLIRVMCTRRHIRAKTYIKSTSNRDSNLGLPVIDSLVYCKSSALNHVATITGLKEVVRNIDLVITWIDGLGTVLTDGIEYIKEFLPDGRRITAKSILKLTPKKEHHNTTFTCQAQNTADRTYRSAKLRLQVKYAPKVTLSVVGAHNGRLLEGQEVRLACQADANPLDLTYRWYINDKPVPGDYTTELLLNNISRKFHDAIVKCEVHNPVGKSEESETLDISYGPRFRMRPQSLQADQGTTLTLSCDVDGNPPPDIVWIHDSTGKVVGTSVNLTVEVDPDTAGRYYCKASVMGFPEIGAEATIYLKGPPTIISHHTQFGIQGDNVRLECVAFSIPRPDHVMWTYKGNEVNSKDKDYTILEDRLPEGIKSTLVIRESQEGHFGSYNCSVINPYGSDVVEIILKPQKNFPLLMILVGVIGGVVVIIAIAMVVILCQRREKKPPSANCQDAEKQCKESDRSSNISDLKLELRTGSSVSNVHCELEYGPGDSETGSESVVTRVGVPLAGPVSMPVNGGEHLYPRYSAEFTDPTFPPKDGQNNNGYVPYVDYSRDYNPPPPIESSRESLSTVTAIDPRYSAVYGNPYLRNSNTSLPAPHTVGTPAPPPYSAATRNGAVPQVARLPNSPTSQYIVPNSQPPTMKRGTLATHV</sequence>
<dbReference type="PANTHER" id="PTHR11640:SF31">
    <property type="entry name" value="IRREGULAR CHIASM C-ROUGHEST PROTEIN-RELATED"/>
    <property type="match status" value="1"/>
</dbReference>
<feature type="chain" id="PRO_5030537803" description="Ig-like domain-containing protein" evidence="8">
    <location>
        <begin position="21"/>
        <end position="1071"/>
    </location>
</feature>
<dbReference type="EMBL" id="OB792972">
    <property type="protein sequence ID" value="CAD7425503.1"/>
    <property type="molecule type" value="Genomic_DNA"/>
</dbReference>
<dbReference type="InterPro" id="IPR051275">
    <property type="entry name" value="Cell_adhesion_signaling"/>
</dbReference>
<feature type="domain" description="Ig-like" evidence="9">
    <location>
        <begin position="561"/>
        <end position="647"/>
    </location>
</feature>
<keyword evidence="4" id="KW-0325">Glycoprotein</keyword>
<comment type="subcellular location">
    <subcellularLocation>
        <location evidence="1">Membrane</location>
        <topology evidence="1">Single-pass type I membrane protein</topology>
    </subcellularLocation>
</comment>
<feature type="domain" description="Ig-like" evidence="9">
    <location>
        <begin position="650"/>
        <end position="729"/>
    </location>
</feature>
<dbReference type="InterPro" id="IPR003599">
    <property type="entry name" value="Ig_sub"/>
</dbReference>
<accession>A0A7R9E3I9</accession>
<dbReference type="InterPro" id="IPR013783">
    <property type="entry name" value="Ig-like_fold"/>
</dbReference>
<feature type="transmembrane region" description="Helical" evidence="7">
    <location>
        <begin position="834"/>
        <end position="858"/>
    </location>
</feature>
<proteinExistence type="predicted"/>
<evidence type="ECO:0000256" key="1">
    <source>
        <dbReference type="ARBA" id="ARBA00004479"/>
    </source>
</evidence>
<feature type="domain" description="Ig-like" evidence="9">
    <location>
        <begin position="733"/>
        <end position="827"/>
    </location>
</feature>
<dbReference type="GO" id="GO:0005886">
    <property type="term" value="C:plasma membrane"/>
    <property type="evidence" value="ECO:0007669"/>
    <property type="project" value="TreeGrafter"/>
</dbReference>
<evidence type="ECO:0000256" key="6">
    <source>
        <dbReference type="SAM" id="MobiDB-lite"/>
    </source>
</evidence>
<feature type="signal peptide" evidence="8">
    <location>
        <begin position="1"/>
        <end position="20"/>
    </location>
</feature>
<feature type="domain" description="Ig-like" evidence="9">
    <location>
        <begin position="426"/>
        <end position="554"/>
    </location>
</feature>
<evidence type="ECO:0000256" key="3">
    <source>
        <dbReference type="ARBA" id="ARBA00023157"/>
    </source>
</evidence>
<evidence type="ECO:0000313" key="10">
    <source>
        <dbReference type="EMBL" id="CAD7425503.1"/>
    </source>
</evidence>
<evidence type="ECO:0000256" key="2">
    <source>
        <dbReference type="ARBA" id="ARBA00023136"/>
    </source>
</evidence>
<dbReference type="GO" id="GO:0050839">
    <property type="term" value="F:cell adhesion molecule binding"/>
    <property type="evidence" value="ECO:0007669"/>
    <property type="project" value="TreeGrafter"/>
</dbReference>
<evidence type="ECO:0000259" key="9">
    <source>
        <dbReference type="PROSITE" id="PS50835"/>
    </source>
</evidence>
<keyword evidence="3" id="KW-1015">Disulfide bond</keyword>
<evidence type="ECO:0000256" key="8">
    <source>
        <dbReference type="SAM" id="SignalP"/>
    </source>
</evidence>
<dbReference type="GO" id="GO:0005911">
    <property type="term" value="C:cell-cell junction"/>
    <property type="evidence" value="ECO:0007669"/>
    <property type="project" value="TreeGrafter"/>
</dbReference>
<dbReference type="Pfam" id="PF08205">
    <property type="entry name" value="C2-set_2"/>
    <property type="match status" value="1"/>
</dbReference>
<name>A0A7R9E3I9_9NEOP</name>
<evidence type="ECO:0000256" key="4">
    <source>
        <dbReference type="ARBA" id="ARBA00023180"/>
    </source>
</evidence>
<dbReference type="SMART" id="SM00409">
    <property type="entry name" value="IG"/>
    <property type="match status" value="4"/>
</dbReference>
<feature type="compositionally biased region" description="Polar residues" evidence="6">
    <location>
        <begin position="1048"/>
        <end position="1060"/>
    </location>
</feature>
<dbReference type="Pfam" id="PF13927">
    <property type="entry name" value="Ig_3"/>
    <property type="match status" value="2"/>
</dbReference>
<keyword evidence="7" id="KW-0812">Transmembrane</keyword>
<dbReference type="Gene3D" id="2.60.40.10">
    <property type="entry name" value="Immunoglobulins"/>
    <property type="match status" value="6"/>
</dbReference>
<dbReference type="InterPro" id="IPR036179">
    <property type="entry name" value="Ig-like_dom_sf"/>
</dbReference>
<evidence type="ECO:0000256" key="5">
    <source>
        <dbReference type="ARBA" id="ARBA00023319"/>
    </source>
</evidence>
<dbReference type="GO" id="GO:0098609">
    <property type="term" value="P:cell-cell adhesion"/>
    <property type="evidence" value="ECO:0007669"/>
    <property type="project" value="TreeGrafter"/>
</dbReference>